<accession>A0A9P7N9E0</accession>
<keyword evidence="3" id="KW-1185">Reference proteome</keyword>
<evidence type="ECO:0000313" key="2">
    <source>
        <dbReference type="EMBL" id="KAG5999484.1"/>
    </source>
</evidence>
<dbReference type="EMBL" id="SRPW01001696">
    <property type="protein sequence ID" value="KAG5999484.1"/>
    <property type="molecule type" value="Genomic_DNA"/>
</dbReference>
<organism evidence="2 3">
    <name type="scientific">Claviceps pusilla</name>
    <dbReference type="NCBI Taxonomy" id="123648"/>
    <lineage>
        <taxon>Eukaryota</taxon>
        <taxon>Fungi</taxon>
        <taxon>Dikarya</taxon>
        <taxon>Ascomycota</taxon>
        <taxon>Pezizomycotina</taxon>
        <taxon>Sordariomycetes</taxon>
        <taxon>Hypocreomycetidae</taxon>
        <taxon>Hypocreales</taxon>
        <taxon>Clavicipitaceae</taxon>
        <taxon>Claviceps</taxon>
    </lineage>
</organism>
<dbReference type="OrthoDB" id="1045822at2759"/>
<feature type="region of interest" description="Disordered" evidence="1">
    <location>
        <begin position="324"/>
        <end position="390"/>
    </location>
</feature>
<evidence type="ECO:0000313" key="3">
    <source>
        <dbReference type="Proteomes" id="UP000748025"/>
    </source>
</evidence>
<reference evidence="2" key="1">
    <citation type="journal article" date="2020" name="bioRxiv">
        <title>Whole genome comparisons of ergot fungi reveals the divergence and evolution of species within the genus Claviceps are the result of varying mechanisms driving genome evolution and host range expansion.</title>
        <authorList>
            <person name="Wyka S.A."/>
            <person name="Mondo S.J."/>
            <person name="Liu M."/>
            <person name="Dettman J."/>
            <person name="Nalam V."/>
            <person name="Broders K.D."/>
        </authorList>
    </citation>
    <scope>NUCLEOTIDE SEQUENCE</scope>
    <source>
        <strain evidence="2">CCC 602</strain>
    </source>
</reference>
<feature type="compositionally biased region" description="Basic and acidic residues" evidence="1">
    <location>
        <begin position="370"/>
        <end position="380"/>
    </location>
</feature>
<evidence type="ECO:0000256" key="1">
    <source>
        <dbReference type="SAM" id="MobiDB-lite"/>
    </source>
</evidence>
<dbReference type="AlphaFoldDB" id="A0A9P7N9E0"/>
<gene>
    <name evidence="2" type="ORF">E4U43_002049</name>
</gene>
<name>A0A9P7N9E0_9HYPO</name>
<proteinExistence type="predicted"/>
<protein>
    <submittedName>
        <fullName evidence="2">Uncharacterized protein</fullName>
    </submittedName>
</protein>
<sequence>MPESPPSSPIFAILQYIHKYQTSLLWEPLGSVGIMEKQAAIAGQKGWLWPAVRTQRPTIGLTLAASLWPCGIFARTSRRLKAVRSGEDAEHIAEPGIFSPECAICLTLCPAFGCLVGRLQTKARALYGIDGNVCSDQCDGIVCPCFTMARVEQEILLREEQRKRLVESPRRPYQRHDAMTYLSPESAMTKPSSKETMSGLDTTAANRSATHSLDNHQVMTAGNVRPPHSIEADATIASLPKTTASGHHVCRDPVTIVAHTPASHDLSADKTTYFVNLDYDHNLGRDVLASSSTGRTIVGHGLPAHKPSQVSMARPAHQLSDDATMLSESRSGTGHVLDEHAEGDTANKETGARHMTDDDATATATVNEVEPSKAEEKQHVSLEGVWKGKA</sequence>
<feature type="compositionally biased region" description="Basic and acidic residues" evidence="1">
    <location>
        <begin position="336"/>
        <end position="357"/>
    </location>
</feature>
<dbReference type="Proteomes" id="UP000748025">
    <property type="component" value="Unassembled WGS sequence"/>
</dbReference>
<comment type="caution">
    <text evidence="2">The sequence shown here is derived from an EMBL/GenBank/DDBJ whole genome shotgun (WGS) entry which is preliminary data.</text>
</comment>